<dbReference type="Proteomes" id="UP000792457">
    <property type="component" value="Unassembled WGS sequence"/>
</dbReference>
<name>A0A8K0NZZ7_LADFU</name>
<feature type="region of interest" description="Disordered" evidence="1">
    <location>
        <begin position="377"/>
        <end position="398"/>
    </location>
</feature>
<evidence type="ECO:0000313" key="3">
    <source>
        <dbReference type="Proteomes" id="UP000792457"/>
    </source>
</evidence>
<feature type="region of interest" description="Disordered" evidence="1">
    <location>
        <begin position="158"/>
        <end position="184"/>
    </location>
</feature>
<feature type="compositionally biased region" description="Basic and acidic residues" evidence="1">
    <location>
        <begin position="1"/>
        <end position="11"/>
    </location>
</feature>
<proteinExistence type="predicted"/>
<reference evidence="2" key="2">
    <citation type="submission" date="2017-10" db="EMBL/GenBank/DDBJ databases">
        <title>Ladona fulva Genome sequencing and assembly.</title>
        <authorList>
            <person name="Murali S."/>
            <person name="Richards S."/>
            <person name="Bandaranaike D."/>
            <person name="Bellair M."/>
            <person name="Blankenburg K."/>
            <person name="Chao H."/>
            <person name="Dinh H."/>
            <person name="Doddapaneni H."/>
            <person name="Dugan-Rocha S."/>
            <person name="Elkadiri S."/>
            <person name="Gnanaolivu R."/>
            <person name="Hernandez B."/>
            <person name="Skinner E."/>
            <person name="Javaid M."/>
            <person name="Lee S."/>
            <person name="Li M."/>
            <person name="Ming W."/>
            <person name="Munidasa M."/>
            <person name="Muniz J."/>
            <person name="Nguyen L."/>
            <person name="Hughes D."/>
            <person name="Osuji N."/>
            <person name="Pu L.-L."/>
            <person name="Puazo M."/>
            <person name="Qu C."/>
            <person name="Quiroz J."/>
            <person name="Raj R."/>
            <person name="Weissenberger G."/>
            <person name="Xin Y."/>
            <person name="Zou X."/>
            <person name="Han Y."/>
            <person name="Worley K."/>
            <person name="Muzny D."/>
            <person name="Gibbs R."/>
        </authorList>
    </citation>
    <scope>NUCLEOTIDE SEQUENCE</scope>
    <source>
        <strain evidence="2">Sampled in the wild</strain>
    </source>
</reference>
<organism evidence="2 3">
    <name type="scientific">Ladona fulva</name>
    <name type="common">Scarce chaser dragonfly</name>
    <name type="synonym">Libellula fulva</name>
    <dbReference type="NCBI Taxonomy" id="123851"/>
    <lineage>
        <taxon>Eukaryota</taxon>
        <taxon>Metazoa</taxon>
        <taxon>Ecdysozoa</taxon>
        <taxon>Arthropoda</taxon>
        <taxon>Hexapoda</taxon>
        <taxon>Insecta</taxon>
        <taxon>Pterygota</taxon>
        <taxon>Palaeoptera</taxon>
        <taxon>Odonata</taxon>
        <taxon>Epiprocta</taxon>
        <taxon>Anisoptera</taxon>
        <taxon>Libelluloidea</taxon>
        <taxon>Libellulidae</taxon>
        <taxon>Ladona</taxon>
    </lineage>
</organism>
<sequence>MESNHSEEGRRPNSALITANSESGIFRRAKSTPSLPESEEEESGRRNLWGWGQRPNLPPPHFYYLPHTPPRNMELKHEDIPEGPDRVKRIKERIEGESLRITPTEEAPRLGDGRTKNCTSEETPKMKKTTEQNGTPFPYRTPSFGGSMVHINKCSTLPHRSSSSAVRKTTKIGPESSPSWRSTLPRNGVSDMYWNGISTIAKGNKNKLSPEKFQENGKAVPSLEDAGEVRVSSSTLERIRARGSSVTYYGGRVVKQGSPADPTHVIMEEIRKQREQEEDVGLVEDLNGALKALGRHEFDWSEGKEKQDSSYGSADSTPVGTPGPSVAPTPPPPPSPRPLSPQVAKVVSTVAKKGDDHLLHPSWSGKCSVVFDFRSGKESGRGRMWEGERGRDGAWEDG</sequence>
<dbReference type="OrthoDB" id="6375147at2759"/>
<accession>A0A8K0NZZ7</accession>
<protein>
    <submittedName>
        <fullName evidence="2">Uncharacterized protein</fullName>
    </submittedName>
</protein>
<comment type="caution">
    <text evidence="2">The sequence shown here is derived from an EMBL/GenBank/DDBJ whole genome shotgun (WGS) entry which is preliminary data.</text>
</comment>
<feature type="compositionally biased region" description="Pro residues" evidence="1">
    <location>
        <begin position="325"/>
        <end position="339"/>
    </location>
</feature>
<dbReference type="EMBL" id="KZ308331">
    <property type="protein sequence ID" value="KAG8227643.1"/>
    <property type="molecule type" value="Genomic_DNA"/>
</dbReference>
<evidence type="ECO:0000256" key="1">
    <source>
        <dbReference type="SAM" id="MobiDB-lite"/>
    </source>
</evidence>
<feature type="compositionally biased region" description="Basic and acidic residues" evidence="1">
    <location>
        <begin position="73"/>
        <end position="98"/>
    </location>
</feature>
<reference evidence="2" key="1">
    <citation type="submission" date="2013-04" db="EMBL/GenBank/DDBJ databases">
        <authorList>
            <person name="Qu J."/>
            <person name="Murali S.C."/>
            <person name="Bandaranaike D."/>
            <person name="Bellair M."/>
            <person name="Blankenburg K."/>
            <person name="Chao H."/>
            <person name="Dinh H."/>
            <person name="Doddapaneni H."/>
            <person name="Downs B."/>
            <person name="Dugan-Rocha S."/>
            <person name="Elkadiri S."/>
            <person name="Gnanaolivu R.D."/>
            <person name="Hernandez B."/>
            <person name="Javaid M."/>
            <person name="Jayaseelan J.C."/>
            <person name="Lee S."/>
            <person name="Li M."/>
            <person name="Ming W."/>
            <person name="Munidasa M."/>
            <person name="Muniz J."/>
            <person name="Nguyen L."/>
            <person name="Ongeri F."/>
            <person name="Osuji N."/>
            <person name="Pu L.-L."/>
            <person name="Puazo M."/>
            <person name="Qu C."/>
            <person name="Quiroz J."/>
            <person name="Raj R."/>
            <person name="Weissenberger G."/>
            <person name="Xin Y."/>
            <person name="Zou X."/>
            <person name="Han Y."/>
            <person name="Richards S."/>
            <person name="Worley K."/>
            <person name="Muzny D."/>
            <person name="Gibbs R."/>
        </authorList>
    </citation>
    <scope>NUCLEOTIDE SEQUENCE</scope>
    <source>
        <strain evidence="2">Sampled in the wild</strain>
    </source>
</reference>
<feature type="compositionally biased region" description="Basic and acidic residues" evidence="1">
    <location>
        <begin position="106"/>
        <end position="115"/>
    </location>
</feature>
<feature type="compositionally biased region" description="Polar residues" evidence="1">
    <location>
        <begin position="158"/>
        <end position="167"/>
    </location>
</feature>
<dbReference type="AlphaFoldDB" id="A0A8K0NZZ7"/>
<feature type="region of interest" description="Disordered" evidence="1">
    <location>
        <begin position="1"/>
        <end position="145"/>
    </location>
</feature>
<gene>
    <name evidence="2" type="ORF">J437_LFUL008720</name>
</gene>
<feature type="non-terminal residue" evidence="2">
    <location>
        <position position="1"/>
    </location>
</feature>
<keyword evidence="3" id="KW-1185">Reference proteome</keyword>
<evidence type="ECO:0000313" key="2">
    <source>
        <dbReference type="EMBL" id="KAG8227643.1"/>
    </source>
</evidence>
<feature type="compositionally biased region" description="Basic and acidic residues" evidence="1">
    <location>
        <begin position="297"/>
        <end position="308"/>
    </location>
</feature>
<feature type="region of interest" description="Disordered" evidence="1">
    <location>
        <begin position="297"/>
        <end position="344"/>
    </location>
</feature>